<dbReference type="CDD" id="cd01300">
    <property type="entry name" value="YtcJ_like"/>
    <property type="match status" value="1"/>
</dbReference>
<dbReference type="PANTHER" id="PTHR22642:SF2">
    <property type="entry name" value="PROTEIN LONG AFTER FAR-RED 3"/>
    <property type="match status" value="1"/>
</dbReference>
<gene>
    <name evidence="2" type="ORF">DRP53_02080</name>
</gene>
<sequence length="482" mass="54153">MDPSVFLLLKNGKIDKDNDAILIAKGKIVRIGRGEQIEKVVGGEVRRVDLKGNRVIPGLIDSHTHLIPYGLEKNRPDLSKARSAKEVVEILKGYERKLEGVIIGHGFDDSSWPDRLTRELLDQAFPDRPVLARRICGHLTVANLKALELIRGYHRYIDHDQGILLERPSLELERIFPPPEDEMMEAIGRGGEELLRLGITTIHDIVTGDYLHGYQRFKGVRPRVRAYLLKGWGRSLSRLGLSSGFGDDHLKVMGIKLFLDGSVGARTAAMSSPYRDRRGKGRLLMGRRELNHWLKVAEAGSLQLMIHAIGDRAIRMVAELPIPSGNPNRHRIEHAEVLTDELIFQIKKKGLLLSLQPNFTHFWGRPGGLYDRALGRFRLGLMNRLGSIMRMGIRFGIGTDLLPPDPKYVIKGAGEHIKKGERLSPDTLIRYYTEGGSYLAFDEDRLGRLKEGYLADITVLDEDNKALLTILAGEIVHNSLEP</sequence>
<dbReference type="SUPFAM" id="SSF51338">
    <property type="entry name" value="Composite domain of metallo-dependent hydrolases"/>
    <property type="match status" value="1"/>
</dbReference>
<evidence type="ECO:0000313" key="3">
    <source>
        <dbReference type="Proteomes" id="UP000268469"/>
    </source>
</evidence>
<proteinExistence type="predicted"/>
<dbReference type="Gene3D" id="3.20.20.140">
    <property type="entry name" value="Metal-dependent hydrolases"/>
    <property type="match status" value="1"/>
</dbReference>
<dbReference type="InterPro" id="IPR011059">
    <property type="entry name" value="Metal-dep_hydrolase_composite"/>
</dbReference>
<dbReference type="InterPro" id="IPR033932">
    <property type="entry name" value="YtcJ-like"/>
</dbReference>
<dbReference type="Gene3D" id="2.30.40.10">
    <property type="entry name" value="Urease, subunit C, domain 1"/>
    <property type="match status" value="1"/>
</dbReference>
<organism evidence="2 3">
    <name type="scientific">candidate division WOR-3 bacterium</name>
    <dbReference type="NCBI Taxonomy" id="2052148"/>
    <lineage>
        <taxon>Bacteria</taxon>
        <taxon>Bacteria division WOR-3</taxon>
    </lineage>
</organism>
<accession>A0A660SLC8</accession>
<dbReference type="SUPFAM" id="SSF51556">
    <property type="entry name" value="Metallo-dependent hydrolases"/>
    <property type="match status" value="1"/>
</dbReference>
<reference evidence="2 3" key="1">
    <citation type="submission" date="2018-06" db="EMBL/GenBank/DDBJ databases">
        <title>Extensive metabolic versatility and redundancy in microbially diverse, dynamic hydrothermal sediments.</title>
        <authorList>
            <person name="Dombrowski N."/>
            <person name="Teske A."/>
            <person name="Baker B.J."/>
        </authorList>
    </citation>
    <scope>NUCLEOTIDE SEQUENCE [LARGE SCALE GENOMIC DNA]</scope>
    <source>
        <strain evidence="2">B36_G15</strain>
    </source>
</reference>
<evidence type="ECO:0000259" key="1">
    <source>
        <dbReference type="Pfam" id="PF07969"/>
    </source>
</evidence>
<dbReference type="PANTHER" id="PTHR22642">
    <property type="entry name" value="IMIDAZOLONEPROPIONASE"/>
    <property type="match status" value="1"/>
</dbReference>
<evidence type="ECO:0000313" key="2">
    <source>
        <dbReference type="EMBL" id="RKX71302.1"/>
    </source>
</evidence>
<protein>
    <recommendedName>
        <fullName evidence="1">Amidohydrolase 3 domain-containing protein</fullName>
    </recommendedName>
</protein>
<dbReference type="EMBL" id="QNBE01000012">
    <property type="protein sequence ID" value="RKX71302.1"/>
    <property type="molecule type" value="Genomic_DNA"/>
</dbReference>
<dbReference type="Pfam" id="PF07969">
    <property type="entry name" value="Amidohydro_3"/>
    <property type="match status" value="1"/>
</dbReference>
<name>A0A660SLC8_UNCW3</name>
<dbReference type="GO" id="GO:0016810">
    <property type="term" value="F:hydrolase activity, acting on carbon-nitrogen (but not peptide) bonds"/>
    <property type="evidence" value="ECO:0007669"/>
    <property type="project" value="InterPro"/>
</dbReference>
<feature type="domain" description="Amidohydrolase 3" evidence="1">
    <location>
        <begin position="48"/>
        <end position="463"/>
    </location>
</feature>
<dbReference type="InterPro" id="IPR032466">
    <property type="entry name" value="Metal_Hydrolase"/>
</dbReference>
<dbReference type="AlphaFoldDB" id="A0A660SLC8"/>
<dbReference type="Gene3D" id="3.10.310.70">
    <property type="match status" value="1"/>
</dbReference>
<comment type="caution">
    <text evidence="2">The sequence shown here is derived from an EMBL/GenBank/DDBJ whole genome shotgun (WGS) entry which is preliminary data.</text>
</comment>
<dbReference type="Proteomes" id="UP000268469">
    <property type="component" value="Unassembled WGS sequence"/>
</dbReference>
<dbReference type="InterPro" id="IPR013108">
    <property type="entry name" value="Amidohydro_3"/>
</dbReference>